<accession>A0A3M7PJU7</accession>
<gene>
    <name evidence="1" type="ORF">BpHYR1_019322</name>
</gene>
<name>A0A3M7PJU7_BRAPC</name>
<organism evidence="1 2">
    <name type="scientific">Brachionus plicatilis</name>
    <name type="common">Marine rotifer</name>
    <name type="synonym">Brachionus muelleri</name>
    <dbReference type="NCBI Taxonomy" id="10195"/>
    <lineage>
        <taxon>Eukaryota</taxon>
        <taxon>Metazoa</taxon>
        <taxon>Spiralia</taxon>
        <taxon>Gnathifera</taxon>
        <taxon>Rotifera</taxon>
        <taxon>Eurotatoria</taxon>
        <taxon>Monogononta</taxon>
        <taxon>Pseudotrocha</taxon>
        <taxon>Ploima</taxon>
        <taxon>Brachionidae</taxon>
        <taxon>Brachionus</taxon>
    </lineage>
</organism>
<sequence length="121" mass="14039">MCILQAILAQLEKIFTFLLFVLKKIYVSTQIYIKIQYAFCSKGKGKIDERKSRGEEMYKLVLNCTVENFNDQINTVRLAEKIKGMYKNKKNKNNIQFTIFFCLFDPTGLPSVFLTWGCGVT</sequence>
<dbReference type="EMBL" id="REGN01010244">
    <property type="protein sequence ID" value="RMZ99396.1"/>
    <property type="molecule type" value="Genomic_DNA"/>
</dbReference>
<feature type="non-terminal residue" evidence="1">
    <location>
        <position position="121"/>
    </location>
</feature>
<dbReference type="Proteomes" id="UP000276133">
    <property type="component" value="Unassembled WGS sequence"/>
</dbReference>
<keyword evidence="2" id="KW-1185">Reference proteome</keyword>
<dbReference type="AlphaFoldDB" id="A0A3M7PJU7"/>
<evidence type="ECO:0000313" key="1">
    <source>
        <dbReference type="EMBL" id="RMZ99396.1"/>
    </source>
</evidence>
<proteinExistence type="predicted"/>
<comment type="caution">
    <text evidence="1">The sequence shown here is derived from an EMBL/GenBank/DDBJ whole genome shotgun (WGS) entry which is preliminary data.</text>
</comment>
<reference evidence="1 2" key="1">
    <citation type="journal article" date="2018" name="Sci. Rep.">
        <title>Genomic signatures of local adaptation to the degree of environmental predictability in rotifers.</title>
        <authorList>
            <person name="Franch-Gras L."/>
            <person name="Hahn C."/>
            <person name="Garcia-Roger E.M."/>
            <person name="Carmona M.J."/>
            <person name="Serra M."/>
            <person name="Gomez A."/>
        </authorList>
    </citation>
    <scope>NUCLEOTIDE SEQUENCE [LARGE SCALE GENOMIC DNA]</scope>
    <source>
        <strain evidence="1">HYR1</strain>
    </source>
</reference>
<evidence type="ECO:0000313" key="2">
    <source>
        <dbReference type="Proteomes" id="UP000276133"/>
    </source>
</evidence>
<protein>
    <submittedName>
        <fullName evidence="1">Uncharacterized protein</fullName>
    </submittedName>
</protein>